<feature type="transmembrane region" description="Helical" evidence="7">
    <location>
        <begin position="213"/>
        <end position="233"/>
    </location>
</feature>
<evidence type="ECO:0000313" key="8">
    <source>
        <dbReference type="EMBL" id="CAJ0822619.1"/>
    </source>
</evidence>
<comment type="subcellular location">
    <subcellularLocation>
        <location evidence="1">Cell membrane</location>
        <topology evidence="1">Multi-pass membrane protein</topology>
    </subcellularLocation>
</comment>
<keyword evidence="3" id="KW-1003">Cell membrane</keyword>
<evidence type="ECO:0000256" key="2">
    <source>
        <dbReference type="ARBA" id="ARBA00009772"/>
    </source>
</evidence>
<dbReference type="PRINTS" id="PR00953">
    <property type="entry name" value="TYPE3IMRPROT"/>
</dbReference>
<evidence type="ECO:0000313" key="9">
    <source>
        <dbReference type="Proteomes" id="UP001189757"/>
    </source>
</evidence>
<accession>A0ABM9KB81</accession>
<dbReference type="PANTHER" id="PTHR30065:SF1">
    <property type="entry name" value="SURFACE PRESENTATION OF ANTIGENS PROTEIN SPAR"/>
    <property type="match status" value="1"/>
</dbReference>
<evidence type="ECO:0000256" key="7">
    <source>
        <dbReference type="SAM" id="Phobius"/>
    </source>
</evidence>
<keyword evidence="6 7" id="KW-0472">Membrane</keyword>
<reference evidence="8 9" key="1">
    <citation type="submission" date="2023-07" db="EMBL/GenBank/DDBJ databases">
        <authorList>
            <person name="Peeters C."/>
        </authorList>
    </citation>
    <scope>NUCLEOTIDE SEQUENCE [LARGE SCALE GENOMIC DNA]</scope>
    <source>
        <strain evidence="8 9">LMG 18101</strain>
    </source>
</reference>
<dbReference type="PANTHER" id="PTHR30065">
    <property type="entry name" value="FLAGELLAR BIOSYNTHETIC PROTEIN FLIR"/>
    <property type="match status" value="1"/>
</dbReference>
<feature type="transmembrane region" description="Helical" evidence="7">
    <location>
        <begin position="6"/>
        <end position="26"/>
    </location>
</feature>
<feature type="transmembrane region" description="Helical" evidence="7">
    <location>
        <begin position="38"/>
        <end position="60"/>
    </location>
</feature>
<gene>
    <name evidence="8" type="primary">fliR_3</name>
    <name evidence="8" type="ORF">LMG18101_05098</name>
</gene>
<evidence type="ECO:0000256" key="5">
    <source>
        <dbReference type="ARBA" id="ARBA00022989"/>
    </source>
</evidence>
<evidence type="ECO:0000256" key="6">
    <source>
        <dbReference type="ARBA" id="ARBA00023136"/>
    </source>
</evidence>
<evidence type="ECO:0000256" key="1">
    <source>
        <dbReference type="ARBA" id="ARBA00004651"/>
    </source>
</evidence>
<organism evidence="8 9">
    <name type="scientific">Ralstonia flaminis</name>
    <dbReference type="NCBI Taxonomy" id="3058597"/>
    <lineage>
        <taxon>Bacteria</taxon>
        <taxon>Pseudomonadati</taxon>
        <taxon>Pseudomonadota</taxon>
        <taxon>Betaproteobacteria</taxon>
        <taxon>Burkholderiales</taxon>
        <taxon>Burkholderiaceae</taxon>
        <taxon>Ralstonia</taxon>
    </lineage>
</organism>
<protein>
    <submittedName>
        <fullName evidence="8">Flagellar biosynthetic protein FliR</fullName>
    </submittedName>
</protein>
<dbReference type="InterPro" id="IPR002010">
    <property type="entry name" value="T3SS_IM_R"/>
</dbReference>
<comment type="caution">
    <text evidence="8">The sequence shown here is derived from an EMBL/GenBank/DDBJ whole genome shotgun (WGS) entry which is preliminary data.</text>
</comment>
<keyword evidence="5 7" id="KW-1133">Transmembrane helix</keyword>
<sequence length="256" mass="27449">MVGSPWYGPWAVSVLLMSIRIGMVFAMTPILSAMPVPLMVRVLFVLGFSAALVEAIPSAAYRGTVDLTALTTAALIEFSVGVVLGLGVLFAFATFSVAGRILDIQIGFGIGQLFDPATRQNLPLLTGTMSYLAAVCLFSLDVHHTLLRALAYSFEHFPMGMPWAMTDSLPVVLRHVAGVFTLAFALVAPVVACLLLTEFGLVMLARNLPQMNMFALGMPVKVIVGLGALAAWLTGAGEHVSRIFTAVFRSWEALFR</sequence>
<keyword evidence="8" id="KW-0282">Flagellum</keyword>
<feature type="transmembrane region" description="Helical" evidence="7">
    <location>
        <begin position="176"/>
        <end position="201"/>
    </location>
</feature>
<evidence type="ECO:0000256" key="3">
    <source>
        <dbReference type="ARBA" id="ARBA00022475"/>
    </source>
</evidence>
<keyword evidence="8" id="KW-0969">Cilium</keyword>
<proteinExistence type="inferred from homology"/>
<dbReference type="EMBL" id="CATZLL010000024">
    <property type="protein sequence ID" value="CAJ0822619.1"/>
    <property type="molecule type" value="Genomic_DNA"/>
</dbReference>
<keyword evidence="9" id="KW-1185">Reference proteome</keyword>
<name>A0ABM9KB81_9RALS</name>
<comment type="similarity">
    <text evidence="2">Belongs to the FliR/MopE/SpaR family.</text>
</comment>
<dbReference type="Proteomes" id="UP001189757">
    <property type="component" value="Unassembled WGS sequence"/>
</dbReference>
<evidence type="ECO:0000256" key="4">
    <source>
        <dbReference type="ARBA" id="ARBA00022692"/>
    </source>
</evidence>
<dbReference type="Pfam" id="PF01311">
    <property type="entry name" value="Bac_export_1"/>
    <property type="match status" value="1"/>
</dbReference>
<keyword evidence="8" id="KW-0966">Cell projection</keyword>
<feature type="transmembrane region" description="Helical" evidence="7">
    <location>
        <begin position="80"/>
        <end position="102"/>
    </location>
</feature>
<keyword evidence="4 7" id="KW-0812">Transmembrane</keyword>